<dbReference type="InterPro" id="IPR000477">
    <property type="entry name" value="RT_dom"/>
</dbReference>
<gene>
    <name evidence="2" type="ORF">C0Q70_15890</name>
</gene>
<reference evidence="2 3" key="1">
    <citation type="submission" date="2018-04" db="EMBL/GenBank/DDBJ databases">
        <title>The genome of golden apple snail Pomacea canaliculata provides insight into stress tolerance and invasive adaptation.</title>
        <authorList>
            <person name="Liu C."/>
            <person name="Liu B."/>
            <person name="Ren Y."/>
            <person name="Zhang Y."/>
            <person name="Wang H."/>
            <person name="Li S."/>
            <person name="Jiang F."/>
            <person name="Yin L."/>
            <person name="Zhang G."/>
            <person name="Qian W."/>
            <person name="Fan W."/>
        </authorList>
    </citation>
    <scope>NUCLEOTIDE SEQUENCE [LARGE SCALE GENOMIC DNA]</scope>
    <source>
        <strain evidence="2">SZHN2017</strain>
        <tissue evidence="2">Muscle</tissue>
    </source>
</reference>
<dbReference type="Pfam" id="PF00078">
    <property type="entry name" value="RVT_1"/>
    <property type="match status" value="1"/>
</dbReference>
<evidence type="ECO:0000313" key="2">
    <source>
        <dbReference type="EMBL" id="PVD22635.1"/>
    </source>
</evidence>
<evidence type="ECO:0000259" key="1">
    <source>
        <dbReference type="PROSITE" id="PS50878"/>
    </source>
</evidence>
<feature type="domain" description="Reverse transcriptase" evidence="1">
    <location>
        <begin position="1"/>
        <end position="134"/>
    </location>
</feature>
<organism evidence="2 3">
    <name type="scientific">Pomacea canaliculata</name>
    <name type="common">Golden apple snail</name>
    <dbReference type="NCBI Taxonomy" id="400727"/>
    <lineage>
        <taxon>Eukaryota</taxon>
        <taxon>Metazoa</taxon>
        <taxon>Spiralia</taxon>
        <taxon>Lophotrochozoa</taxon>
        <taxon>Mollusca</taxon>
        <taxon>Gastropoda</taxon>
        <taxon>Caenogastropoda</taxon>
        <taxon>Architaenioglossa</taxon>
        <taxon>Ampullarioidea</taxon>
        <taxon>Ampullariidae</taxon>
        <taxon>Pomacea</taxon>
    </lineage>
</organism>
<dbReference type="AlphaFoldDB" id="A0A2T7NN93"/>
<dbReference type="PANTHER" id="PTHR47027:SF25">
    <property type="entry name" value="REVERSE TRANSCRIPTASE DOMAIN-CONTAINING PROTEIN"/>
    <property type="match status" value="1"/>
</dbReference>
<dbReference type="SUPFAM" id="SSF56672">
    <property type="entry name" value="DNA/RNA polymerases"/>
    <property type="match status" value="1"/>
</dbReference>
<dbReference type="PROSITE" id="PS50878">
    <property type="entry name" value="RT_POL"/>
    <property type="match status" value="1"/>
</dbReference>
<dbReference type="EMBL" id="PZQS01000010">
    <property type="protein sequence ID" value="PVD22635.1"/>
    <property type="molecule type" value="Genomic_DNA"/>
</dbReference>
<dbReference type="STRING" id="400727.A0A2T7NN93"/>
<accession>A0A2T7NN93</accession>
<protein>
    <recommendedName>
        <fullName evidence="1">Reverse transcriptase domain-containing protein</fullName>
    </recommendedName>
</protein>
<name>A0A2T7NN93_POMCA</name>
<evidence type="ECO:0000313" key="3">
    <source>
        <dbReference type="Proteomes" id="UP000245119"/>
    </source>
</evidence>
<keyword evidence="3" id="KW-1185">Reference proteome</keyword>
<comment type="caution">
    <text evidence="2">The sequence shown here is derived from an EMBL/GenBank/DDBJ whole genome shotgun (WGS) entry which is preliminary data.</text>
</comment>
<dbReference type="Pfam" id="PF20049">
    <property type="entry name" value="DUF6451"/>
    <property type="match status" value="1"/>
</dbReference>
<proteinExistence type="predicted"/>
<sequence length="242" mass="28005">MTFRVVHEGQLTRSFEVRTGVRQGCLLSPLLFLIAIDWVMKQATSERRNGIQWTLWSQLDDLDFADDLTLLSHSHRQMQDKSSEIQSASAQVGLHIHQGKTKLLKVNTDCEEPIRMDGEPLEEVDAFTYLGSVVDKQGGTDADVKMRISKARGAFIQLRRVWNSGSIGYKTKICLFNSKVKSVLLYGAETWRTTKGTMKKIQTFVNQCLRRILRIHWPEKIRNTDLWQRTKQQPMEEEILRR</sequence>
<dbReference type="Proteomes" id="UP000245119">
    <property type="component" value="Linkage Group LG10"/>
</dbReference>
<dbReference type="InterPro" id="IPR045609">
    <property type="entry name" value="DUF6451"/>
</dbReference>
<dbReference type="PANTHER" id="PTHR47027">
    <property type="entry name" value="REVERSE TRANSCRIPTASE DOMAIN-CONTAINING PROTEIN"/>
    <property type="match status" value="1"/>
</dbReference>
<dbReference type="InterPro" id="IPR043502">
    <property type="entry name" value="DNA/RNA_pol_sf"/>
</dbReference>